<dbReference type="Proteomes" id="UP000243451">
    <property type="component" value="Unassembled WGS sequence"/>
</dbReference>
<organism evidence="3 4">
    <name type="scientific">Halopseudomonas oceani</name>
    <dbReference type="NCBI Taxonomy" id="1708783"/>
    <lineage>
        <taxon>Bacteria</taxon>
        <taxon>Pseudomonadati</taxon>
        <taxon>Pseudomonadota</taxon>
        <taxon>Gammaproteobacteria</taxon>
        <taxon>Pseudomonadales</taxon>
        <taxon>Pseudomonadaceae</taxon>
        <taxon>Halopseudomonas</taxon>
    </lineage>
</organism>
<accession>A0A2P4ETU8</accession>
<dbReference type="EMBL" id="PPSK01000011">
    <property type="protein sequence ID" value="POB02707.1"/>
    <property type="molecule type" value="Genomic_DNA"/>
</dbReference>
<evidence type="ECO:0000259" key="2">
    <source>
        <dbReference type="Pfam" id="PF09832"/>
    </source>
</evidence>
<evidence type="ECO:0000313" key="3">
    <source>
        <dbReference type="EMBL" id="POB02707.1"/>
    </source>
</evidence>
<proteinExistence type="predicted"/>
<dbReference type="InterPro" id="IPR018637">
    <property type="entry name" value="DUF2059"/>
</dbReference>
<dbReference type="RefSeq" id="WP_104738776.1">
    <property type="nucleotide sequence ID" value="NZ_BMHR01000011.1"/>
</dbReference>
<feature type="domain" description="DUF2059" evidence="2">
    <location>
        <begin position="78"/>
        <end position="123"/>
    </location>
</feature>
<evidence type="ECO:0000313" key="4">
    <source>
        <dbReference type="Proteomes" id="UP000243451"/>
    </source>
</evidence>
<keyword evidence="1" id="KW-0732">Signal</keyword>
<sequence>MSQTLLRAAQGAVFAGLVSFGLAAQADTHQLYQASGMQTHQQHFQQALSKASSRYAAQLPAALADSLLRKSSERFAPDRMEARAMASLSINLSDQQLNDALQFYRSNLGQQIIAAETRATSPAEVSRMQNGVPPQNTSAARTALLSRLGKQLPALDIGEEVSLALASLATQSANDMLGGLLTIPDGLAGQGRGTLRAQMEPNLPQTLAYVYRDLSDQQLSDYADWSESDTGRAFFQAASAAARDALNP</sequence>
<comment type="caution">
    <text evidence="3">The sequence shown here is derived from an EMBL/GenBank/DDBJ whole genome shotgun (WGS) entry which is preliminary data.</text>
</comment>
<dbReference type="OrthoDB" id="7013150at2"/>
<feature type="signal peptide" evidence="1">
    <location>
        <begin position="1"/>
        <end position="23"/>
    </location>
</feature>
<gene>
    <name evidence="3" type="ORF">C1949_12325</name>
</gene>
<name>A0A2P4ETU8_9GAMM</name>
<dbReference type="Pfam" id="PF09832">
    <property type="entry name" value="DUF2059"/>
    <property type="match status" value="1"/>
</dbReference>
<evidence type="ECO:0000256" key="1">
    <source>
        <dbReference type="SAM" id="SignalP"/>
    </source>
</evidence>
<protein>
    <recommendedName>
        <fullName evidence="2">DUF2059 domain-containing protein</fullName>
    </recommendedName>
</protein>
<reference evidence="3 4" key="1">
    <citation type="submission" date="2018-01" db="EMBL/GenBank/DDBJ databases">
        <title>Draft genome of the type strain Pseudomonas oceani DSM 100277 isolated from the deep water in Okinawa trough, northwestern Pacific Ocean.</title>
        <authorList>
            <person name="Gomila M."/>
            <person name="Mulet M."/>
            <person name="Garcia-Valdes E."/>
            <person name="Lalucat J."/>
        </authorList>
    </citation>
    <scope>NUCLEOTIDE SEQUENCE [LARGE SCALE GENOMIC DNA]</scope>
    <source>
        <strain evidence="3 4">DSM 100277</strain>
    </source>
</reference>
<keyword evidence="4" id="KW-1185">Reference proteome</keyword>
<feature type="chain" id="PRO_5015111169" description="DUF2059 domain-containing protein" evidence="1">
    <location>
        <begin position="24"/>
        <end position="248"/>
    </location>
</feature>
<dbReference type="AlphaFoldDB" id="A0A2P4ETU8"/>